<gene>
    <name evidence="2" type="ORF">BJ508DRAFT_306413</name>
</gene>
<feature type="compositionally biased region" description="Basic and acidic residues" evidence="1">
    <location>
        <begin position="226"/>
        <end position="245"/>
    </location>
</feature>
<sequence>MASVVEKAVEAIRRLRGNEQIPPDWKKSVWSVWAEDLDIPVDLFWASLLPQPGVRLHELTYLQDDLSSQSVVWQSATSTEPAHDLDLNDQELDIGSVRGTPEKWECESTFDMDECSSPTPGETGICSFGEQSISATSASTDTRTSMKTLRVRATRFYRERLRLAKLRARRFLNDLQLERIDKWCNYKKRKIRRVWNAHMEESEGISGGGAGEVDGSNGQRRKSYKFKLDKVPGSEGVETRLRPRR</sequence>
<dbReference type="AlphaFoldDB" id="A0A3N4IBK0"/>
<dbReference type="Proteomes" id="UP000275078">
    <property type="component" value="Unassembled WGS sequence"/>
</dbReference>
<evidence type="ECO:0000313" key="2">
    <source>
        <dbReference type="EMBL" id="RPA81581.1"/>
    </source>
</evidence>
<evidence type="ECO:0000313" key="3">
    <source>
        <dbReference type="Proteomes" id="UP000275078"/>
    </source>
</evidence>
<organism evidence="2 3">
    <name type="scientific">Ascobolus immersus RN42</name>
    <dbReference type="NCBI Taxonomy" id="1160509"/>
    <lineage>
        <taxon>Eukaryota</taxon>
        <taxon>Fungi</taxon>
        <taxon>Dikarya</taxon>
        <taxon>Ascomycota</taxon>
        <taxon>Pezizomycotina</taxon>
        <taxon>Pezizomycetes</taxon>
        <taxon>Pezizales</taxon>
        <taxon>Ascobolaceae</taxon>
        <taxon>Ascobolus</taxon>
    </lineage>
</organism>
<name>A0A3N4IBK0_ASCIM</name>
<protein>
    <submittedName>
        <fullName evidence="2">Uncharacterized protein</fullName>
    </submittedName>
</protein>
<reference evidence="2 3" key="1">
    <citation type="journal article" date="2018" name="Nat. Ecol. Evol.">
        <title>Pezizomycetes genomes reveal the molecular basis of ectomycorrhizal truffle lifestyle.</title>
        <authorList>
            <person name="Murat C."/>
            <person name="Payen T."/>
            <person name="Noel B."/>
            <person name="Kuo A."/>
            <person name="Morin E."/>
            <person name="Chen J."/>
            <person name="Kohler A."/>
            <person name="Krizsan K."/>
            <person name="Balestrini R."/>
            <person name="Da Silva C."/>
            <person name="Montanini B."/>
            <person name="Hainaut M."/>
            <person name="Levati E."/>
            <person name="Barry K.W."/>
            <person name="Belfiori B."/>
            <person name="Cichocki N."/>
            <person name="Clum A."/>
            <person name="Dockter R.B."/>
            <person name="Fauchery L."/>
            <person name="Guy J."/>
            <person name="Iotti M."/>
            <person name="Le Tacon F."/>
            <person name="Lindquist E.A."/>
            <person name="Lipzen A."/>
            <person name="Malagnac F."/>
            <person name="Mello A."/>
            <person name="Molinier V."/>
            <person name="Miyauchi S."/>
            <person name="Poulain J."/>
            <person name="Riccioni C."/>
            <person name="Rubini A."/>
            <person name="Sitrit Y."/>
            <person name="Splivallo R."/>
            <person name="Traeger S."/>
            <person name="Wang M."/>
            <person name="Zifcakova L."/>
            <person name="Wipf D."/>
            <person name="Zambonelli A."/>
            <person name="Paolocci F."/>
            <person name="Nowrousian M."/>
            <person name="Ottonello S."/>
            <person name="Baldrian P."/>
            <person name="Spatafora J.W."/>
            <person name="Henrissat B."/>
            <person name="Nagy L.G."/>
            <person name="Aury J.M."/>
            <person name="Wincker P."/>
            <person name="Grigoriev I.V."/>
            <person name="Bonfante P."/>
            <person name="Martin F.M."/>
        </authorList>
    </citation>
    <scope>NUCLEOTIDE SEQUENCE [LARGE SCALE GENOMIC DNA]</scope>
    <source>
        <strain evidence="2 3">RN42</strain>
    </source>
</reference>
<proteinExistence type="predicted"/>
<evidence type="ECO:0000256" key="1">
    <source>
        <dbReference type="SAM" id="MobiDB-lite"/>
    </source>
</evidence>
<keyword evidence="3" id="KW-1185">Reference proteome</keyword>
<accession>A0A3N4IBK0</accession>
<dbReference type="EMBL" id="ML119678">
    <property type="protein sequence ID" value="RPA81581.1"/>
    <property type="molecule type" value="Genomic_DNA"/>
</dbReference>
<feature type="region of interest" description="Disordered" evidence="1">
    <location>
        <begin position="202"/>
        <end position="245"/>
    </location>
</feature>